<keyword evidence="2 8" id="KW-1277">Toxin-antitoxin system</keyword>
<comment type="caution">
    <text evidence="10">The sequence shown here is derived from an EMBL/GenBank/DDBJ whole genome shotgun (WGS) entry which is preliminary data.</text>
</comment>
<evidence type="ECO:0000256" key="4">
    <source>
        <dbReference type="ARBA" id="ARBA00022723"/>
    </source>
</evidence>
<feature type="domain" description="PIN" evidence="9">
    <location>
        <begin position="9"/>
        <end position="134"/>
    </location>
</feature>
<sequence>MSVSRPAGLLDTCVVAELLRPVPDAGVLQWLAAQAPEQLHLSAVSLAQLWQGIEALPTGRRKRGLAVALQALLEQGFGQRVRPFDAAAAIVLGQLVTERRRRGRPIGFADAQIAATARQGGLALVTRNDKDFAACGVVVINPWQTPRR</sequence>
<evidence type="ECO:0000256" key="8">
    <source>
        <dbReference type="HAMAP-Rule" id="MF_00265"/>
    </source>
</evidence>
<dbReference type="InterPro" id="IPR050556">
    <property type="entry name" value="Type_II_TA_system_RNase"/>
</dbReference>
<reference evidence="10 11" key="1">
    <citation type="submission" date="2021-04" db="EMBL/GenBank/DDBJ databases">
        <title>The genome sequence of Ideonella sp. 3Y2.</title>
        <authorList>
            <person name="Liu Y."/>
        </authorList>
    </citation>
    <scope>NUCLEOTIDE SEQUENCE [LARGE SCALE GENOMIC DNA]</scope>
    <source>
        <strain evidence="10 11">3Y2</strain>
    </source>
</reference>
<dbReference type="GO" id="GO:0000287">
    <property type="term" value="F:magnesium ion binding"/>
    <property type="evidence" value="ECO:0007669"/>
    <property type="project" value="UniProtKB-UniRule"/>
</dbReference>
<dbReference type="RefSeq" id="WP_210854566.1">
    <property type="nucleotide sequence ID" value="NZ_JAGQDD010000009.1"/>
</dbReference>
<evidence type="ECO:0000256" key="7">
    <source>
        <dbReference type="ARBA" id="ARBA00038093"/>
    </source>
</evidence>
<accession>A0A940YFM0</accession>
<comment type="function">
    <text evidence="8">Toxic component of a toxin-antitoxin (TA) system. An RNase.</text>
</comment>
<protein>
    <recommendedName>
        <fullName evidence="8">Ribonuclease VapC</fullName>
        <shortName evidence="8">RNase VapC</shortName>
        <ecNumber evidence="8">3.1.-.-</ecNumber>
    </recommendedName>
    <alternativeName>
        <fullName evidence="8">Toxin VapC</fullName>
    </alternativeName>
</protein>
<keyword evidence="6 8" id="KW-0460">Magnesium</keyword>
<dbReference type="GO" id="GO:0090729">
    <property type="term" value="F:toxin activity"/>
    <property type="evidence" value="ECO:0007669"/>
    <property type="project" value="UniProtKB-KW"/>
</dbReference>
<name>A0A940YFM0_9BURK</name>
<evidence type="ECO:0000259" key="9">
    <source>
        <dbReference type="Pfam" id="PF01850"/>
    </source>
</evidence>
<dbReference type="CDD" id="cd18731">
    <property type="entry name" value="PIN_NgFitB-like"/>
    <property type="match status" value="1"/>
</dbReference>
<dbReference type="Pfam" id="PF01850">
    <property type="entry name" value="PIN"/>
    <property type="match status" value="1"/>
</dbReference>
<dbReference type="Gene3D" id="3.40.50.1010">
    <property type="entry name" value="5'-nuclease"/>
    <property type="match status" value="1"/>
</dbReference>
<evidence type="ECO:0000313" key="10">
    <source>
        <dbReference type="EMBL" id="MBQ0931595.1"/>
    </source>
</evidence>
<dbReference type="Proteomes" id="UP000676246">
    <property type="component" value="Unassembled WGS sequence"/>
</dbReference>
<organism evidence="10 11">
    <name type="scientific">Ideonella alba</name>
    <dbReference type="NCBI Taxonomy" id="2824118"/>
    <lineage>
        <taxon>Bacteria</taxon>
        <taxon>Pseudomonadati</taxon>
        <taxon>Pseudomonadota</taxon>
        <taxon>Betaproteobacteria</taxon>
        <taxon>Burkholderiales</taxon>
        <taxon>Sphaerotilaceae</taxon>
        <taxon>Ideonella</taxon>
    </lineage>
</organism>
<keyword evidence="5 8" id="KW-0378">Hydrolase</keyword>
<dbReference type="EMBL" id="JAGQDD010000009">
    <property type="protein sequence ID" value="MBQ0931595.1"/>
    <property type="molecule type" value="Genomic_DNA"/>
</dbReference>
<gene>
    <name evidence="8" type="primary">vapC</name>
    <name evidence="10" type="ORF">KAK03_14000</name>
</gene>
<evidence type="ECO:0000256" key="5">
    <source>
        <dbReference type="ARBA" id="ARBA00022801"/>
    </source>
</evidence>
<dbReference type="SUPFAM" id="SSF88723">
    <property type="entry name" value="PIN domain-like"/>
    <property type="match status" value="1"/>
</dbReference>
<proteinExistence type="inferred from homology"/>
<evidence type="ECO:0000256" key="2">
    <source>
        <dbReference type="ARBA" id="ARBA00022649"/>
    </source>
</evidence>
<keyword evidence="11" id="KW-1185">Reference proteome</keyword>
<evidence type="ECO:0000256" key="6">
    <source>
        <dbReference type="ARBA" id="ARBA00022842"/>
    </source>
</evidence>
<dbReference type="AlphaFoldDB" id="A0A940YFM0"/>
<dbReference type="InterPro" id="IPR022907">
    <property type="entry name" value="VapC_family"/>
</dbReference>
<comment type="similarity">
    <text evidence="7 8">Belongs to the PINc/VapC protein family.</text>
</comment>
<dbReference type="PANTHER" id="PTHR33653:SF1">
    <property type="entry name" value="RIBONUCLEASE VAPC2"/>
    <property type="match status" value="1"/>
</dbReference>
<keyword evidence="3 8" id="KW-0540">Nuclease</keyword>
<evidence type="ECO:0000256" key="1">
    <source>
        <dbReference type="ARBA" id="ARBA00001946"/>
    </source>
</evidence>
<evidence type="ECO:0000256" key="3">
    <source>
        <dbReference type="ARBA" id="ARBA00022722"/>
    </source>
</evidence>
<evidence type="ECO:0000313" key="11">
    <source>
        <dbReference type="Proteomes" id="UP000676246"/>
    </source>
</evidence>
<dbReference type="GO" id="GO:0016787">
    <property type="term" value="F:hydrolase activity"/>
    <property type="evidence" value="ECO:0007669"/>
    <property type="project" value="UniProtKB-KW"/>
</dbReference>
<dbReference type="InterPro" id="IPR002716">
    <property type="entry name" value="PIN_dom"/>
</dbReference>
<dbReference type="EC" id="3.1.-.-" evidence="8"/>
<keyword evidence="8" id="KW-0800">Toxin</keyword>
<dbReference type="HAMAP" id="MF_00265">
    <property type="entry name" value="VapC_Nob1"/>
    <property type="match status" value="1"/>
</dbReference>
<feature type="binding site" evidence="8">
    <location>
        <position position="110"/>
    </location>
    <ligand>
        <name>Mg(2+)</name>
        <dbReference type="ChEBI" id="CHEBI:18420"/>
    </ligand>
</feature>
<comment type="cofactor">
    <cofactor evidence="1 8">
        <name>Mg(2+)</name>
        <dbReference type="ChEBI" id="CHEBI:18420"/>
    </cofactor>
</comment>
<keyword evidence="4 8" id="KW-0479">Metal-binding</keyword>
<dbReference type="InterPro" id="IPR029060">
    <property type="entry name" value="PIN-like_dom_sf"/>
</dbReference>
<dbReference type="GO" id="GO:0004540">
    <property type="term" value="F:RNA nuclease activity"/>
    <property type="evidence" value="ECO:0007669"/>
    <property type="project" value="InterPro"/>
</dbReference>
<feature type="binding site" evidence="8">
    <location>
        <position position="11"/>
    </location>
    <ligand>
        <name>Mg(2+)</name>
        <dbReference type="ChEBI" id="CHEBI:18420"/>
    </ligand>
</feature>
<dbReference type="PANTHER" id="PTHR33653">
    <property type="entry name" value="RIBONUCLEASE VAPC2"/>
    <property type="match status" value="1"/>
</dbReference>